<protein>
    <submittedName>
        <fullName evidence="1">Uncharacterized protein</fullName>
    </submittedName>
</protein>
<gene>
    <name evidence="1" type="ORF">SAMN05421788_101907</name>
</gene>
<accession>A0A173MP83</accession>
<dbReference type="KEGG" id="fln:FLA_5522"/>
<organism evidence="1 2">
    <name type="scientific">Filimonas lacunae</name>
    <dbReference type="NCBI Taxonomy" id="477680"/>
    <lineage>
        <taxon>Bacteria</taxon>
        <taxon>Pseudomonadati</taxon>
        <taxon>Bacteroidota</taxon>
        <taxon>Chitinophagia</taxon>
        <taxon>Chitinophagales</taxon>
        <taxon>Chitinophagaceae</taxon>
        <taxon>Filimonas</taxon>
    </lineage>
</organism>
<keyword evidence="2" id="KW-1185">Reference proteome</keyword>
<sequence>MNSNYKHYLPSNDAELQQWTNTFHEKIVVLGSIVGLSATQITELETASSELSSSLQKVKTKKQEQKEAISAKDLAKKNQLKVITSIAANIKRAPGYTENLGQELGIVGSSTSTEKRTLTPTIKLTRYPDYIEVAFVKQNQPGISIYSRVKGSEDWKKLIGGATKSPYNDYSPVQPGQSTEVREYKARFWDNGVEIGQDSVGVYTVVGS</sequence>
<proteinExistence type="predicted"/>
<dbReference type="RefSeq" id="WP_076376064.1">
    <property type="nucleotide sequence ID" value="NZ_AP017422.1"/>
</dbReference>
<dbReference type="AlphaFoldDB" id="A0A173MP83"/>
<dbReference type="Proteomes" id="UP000186917">
    <property type="component" value="Unassembled WGS sequence"/>
</dbReference>
<evidence type="ECO:0000313" key="2">
    <source>
        <dbReference type="Proteomes" id="UP000186917"/>
    </source>
</evidence>
<name>A0A173MP83_9BACT</name>
<evidence type="ECO:0000313" key="1">
    <source>
        <dbReference type="EMBL" id="SIS73803.1"/>
    </source>
</evidence>
<dbReference type="EMBL" id="FTOR01000001">
    <property type="protein sequence ID" value="SIS73803.1"/>
    <property type="molecule type" value="Genomic_DNA"/>
</dbReference>
<dbReference type="OrthoDB" id="669122at2"/>
<reference evidence="2" key="1">
    <citation type="submission" date="2017-01" db="EMBL/GenBank/DDBJ databases">
        <authorList>
            <person name="Varghese N."/>
            <person name="Submissions S."/>
        </authorList>
    </citation>
    <scope>NUCLEOTIDE SEQUENCE [LARGE SCALE GENOMIC DNA]</scope>
    <source>
        <strain evidence="2">DSM 21054</strain>
    </source>
</reference>